<dbReference type="OrthoDB" id="49709at2"/>
<dbReference type="STRING" id="381751.SAMN05444391_0083"/>
<dbReference type="NCBIfam" id="TIGR01908">
    <property type="entry name" value="cas_CXXC_CXXC"/>
    <property type="match status" value="1"/>
</dbReference>
<reference evidence="1 2" key="1">
    <citation type="submission" date="2016-11" db="EMBL/GenBank/DDBJ databases">
        <authorList>
            <person name="Jaros S."/>
            <person name="Januszkiewicz K."/>
            <person name="Wedrychowicz H."/>
        </authorList>
    </citation>
    <scope>NUCLEOTIDE SEQUENCE [LARGE SCALE GENOMIC DNA]</scope>
    <source>
        <strain evidence="1 2">DSM 19557</strain>
    </source>
</reference>
<dbReference type="RefSeq" id="WP_079653293.1">
    <property type="nucleotide sequence ID" value="NZ_LT670846.1"/>
</dbReference>
<keyword evidence="2" id="KW-1185">Reference proteome</keyword>
<dbReference type="InterPro" id="IPR010180">
    <property type="entry name" value="CRISPR-assoc_prot_CXXC-CXXC"/>
</dbReference>
<sequence>MDINKINVVYWEGSKLRKEYESSLGPERASKKIEVITYKLLESIRRKDIDAFCQNLIRAFLEVEKPIPDVFKDVLTDKAFNRIAYAFVMGLNGRIKGDTQS</sequence>
<dbReference type="AlphaFoldDB" id="A0A1M6Q5D3"/>
<dbReference type="Proteomes" id="UP000189810">
    <property type="component" value="Chromosome I"/>
</dbReference>
<gene>
    <name evidence="1" type="ORF">SAMN05444391_0083</name>
</gene>
<organism evidence="1 2">
    <name type="scientific">Thermocrinis minervae</name>
    <dbReference type="NCBI Taxonomy" id="381751"/>
    <lineage>
        <taxon>Bacteria</taxon>
        <taxon>Pseudomonadati</taxon>
        <taxon>Aquificota</taxon>
        <taxon>Aquificia</taxon>
        <taxon>Aquificales</taxon>
        <taxon>Aquificaceae</taxon>
        <taxon>Thermocrinis</taxon>
    </lineage>
</organism>
<name>A0A1M6Q5D3_9AQUI</name>
<accession>A0A1M6Q5D3</accession>
<dbReference type="EMBL" id="LT670846">
    <property type="protein sequence ID" value="SHK15360.1"/>
    <property type="molecule type" value="Genomic_DNA"/>
</dbReference>
<evidence type="ECO:0000313" key="1">
    <source>
        <dbReference type="EMBL" id="SHK15360.1"/>
    </source>
</evidence>
<protein>
    <submittedName>
        <fullName evidence="1">CRISPR-associated protein Cas8b1/Cst1, subtype I-B/TNEAP</fullName>
    </submittedName>
</protein>
<proteinExistence type="predicted"/>
<evidence type="ECO:0000313" key="2">
    <source>
        <dbReference type="Proteomes" id="UP000189810"/>
    </source>
</evidence>